<keyword evidence="9" id="KW-0479">Metal-binding</keyword>
<dbReference type="InterPro" id="IPR016102">
    <property type="entry name" value="Succinyl-CoA_synth-like"/>
</dbReference>
<comment type="pathway">
    <text evidence="1">Carbohydrate metabolism; tricarboxylic acid cycle; succinate from succinyl-CoA (ligase route): step 1/1.</text>
</comment>
<dbReference type="PROSITE" id="PS50975">
    <property type="entry name" value="ATP_GRASP"/>
    <property type="match status" value="1"/>
</dbReference>
<evidence type="ECO:0000256" key="10">
    <source>
        <dbReference type="PROSITE-ProRule" id="PRU00409"/>
    </source>
</evidence>
<dbReference type="GO" id="GO:0042709">
    <property type="term" value="C:succinate-CoA ligase complex"/>
    <property type="evidence" value="ECO:0007669"/>
    <property type="project" value="TreeGrafter"/>
</dbReference>
<feature type="binding site" evidence="9">
    <location>
        <position position="686"/>
    </location>
    <ligand>
        <name>Zn(2+)</name>
        <dbReference type="ChEBI" id="CHEBI:29105"/>
    </ligand>
</feature>
<organism evidence="14 15">
    <name type="scientific">Colletotrichum cuscutae</name>
    <dbReference type="NCBI Taxonomy" id="1209917"/>
    <lineage>
        <taxon>Eukaryota</taxon>
        <taxon>Fungi</taxon>
        <taxon>Dikarya</taxon>
        <taxon>Ascomycota</taxon>
        <taxon>Pezizomycotina</taxon>
        <taxon>Sordariomycetes</taxon>
        <taxon>Hypocreomycetidae</taxon>
        <taxon>Glomerellales</taxon>
        <taxon>Glomerellaceae</taxon>
        <taxon>Colletotrichum</taxon>
        <taxon>Colletotrichum acutatum species complex</taxon>
    </lineage>
</organism>
<dbReference type="InterPro" id="IPR026590">
    <property type="entry name" value="Ssirtuin_cat_dom"/>
</dbReference>
<dbReference type="GO" id="GO:0016740">
    <property type="term" value="F:transferase activity"/>
    <property type="evidence" value="ECO:0007669"/>
    <property type="project" value="UniProtKB-KW"/>
</dbReference>
<dbReference type="GO" id="GO:0006104">
    <property type="term" value="P:succinyl-CoA metabolic process"/>
    <property type="evidence" value="ECO:0007669"/>
    <property type="project" value="TreeGrafter"/>
</dbReference>
<evidence type="ECO:0000256" key="11">
    <source>
        <dbReference type="SAM" id="MobiDB-lite"/>
    </source>
</evidence>
<dbReference type="InterPro" id="IPR013650">
    <property type="entry name" value="ATP-grasp_succ-CoA_synth-type"/>
</dbReference>
<dbReference type="GO" id="GO:0004775">
    <property type="term" value="F:succinate-CoA ligase (ADP-forming) activity"/>
    <property type="evidence" value="ECO:0007669"/>
    <property type="project" value="TreeGrafter"/>
</dbReference>
<keyword evidence="8" id="KW-0520">NAD</keyword>
<keyword evidence="15" id="KW-1185">Reference proteome</keyword>
<dbReference type="InterPro" id="IPR003000">
    <property type="entry name" value="Sirtuin"/>
</dbReference>
<name>A0AAI9Y2U3_9PEZI</name>
<feature type="binding site" evidence="9">
    <location>
        <position position="584"/>
    </location>
    <ligand>
        <name>Zn(2+)</name>
        <dbReference type="ChEBI" id="CHEBI:29105"/>
    </ligand>
</feature>
<comment type="similarity">
    <text evidence="2">Belongs to the sirtuin family. Class I subfamily.</text>
</comment>
<feature type="compositionally biased region" description="Basic and acidic residues" evidence="11">
    <location>
        <begin position="602"/>
        <end position="619"/>
    </location>
</feature>
<dbReference type="SUPFAM" id="SSF56059">
    <property type="entry name" value="Glutathione synthetase ATP-binding domain-like"/>
    <property type="match status" value="1"/>
</dbReference>
<dbReference type="Gene3D" id="3.40.50.1220">
    <property type="entry name" value="TPP-binding domain"/>
    <property type="match status" value="2"/>
</dbReference>
<protein>
    <submittedName>
        <fullName evidence="14">NAD-dependent deacetylase sirtuin-5</fullName>
    </submittedName>
</protein>
<dbReference type="Pfam" id="PF08442">
    <property type="entry name" value="ATP-grasp_2"/>
    <property type="match status" value="1"/>
</dbReference>
<dbReference type="SUPFAM" id="SSF52210">
    <property type="entry name" value="Succinyl-CoA synthetase domains"/>
    <property type="match status" value="1"/>
</dbReference>
<dbReference type="PANTHER" id="PTHR11815">
    <property type="entry name" value="SUCCINYL-COA SYNTHETASE BETA CHAIN"/>
    <property type="match status" value="1"/>
</dbReference>
<keyword evidence="9" id="KW-0862">Zinc</keyword>
<dbReference type="Proteomes" id="UP001239213">
    <property type="component" value="Unassembled WGS sequence"/>
</dbReference>
<evidence type="ECO:0000256" key="5">
    <source>
        <dbReference type="ARBA" id="ARBA00022679"/>
    </source>
</evidence>
<dbReference type="GO" id="GO:0006099">
    <property type="term" value="P:tricarboxylic acid cycle"/>
    <property type="evidence" value="ECO:0007669"/>
    <property type="project" value="UniProtKB-KW"/>
</dbReference>
<dbReference type="InterPro" id="IPR011761">
    <property type="entry name" value="ATP-grasp"/>
</dbReference>
<sequence>MATRTLTAKLWRLNANLVSKQQLRRLTLHEYQSQNLLKEFGIPVPRGHLARTPAEAAVIATELGGNCSLKAQVLRGGIDDGTFDNGSGAGIQLVNNAESAEKAANRMLGYYLKTDQSVGNGVLVNKLHVTESLNPERKWYLAITFDRENYCPTIIASKFGGVAIEKIAAQHPDELHTFRFGFTDGITTKLTDKVSNCLGASAKETEDLNDILGRLYKIFTTKDAYSLEIKTLASSSEGGLTCMDAKFSFDDAAAKRQKTLFAERDTEHEIPEEVEAEKYGLVYVRMDGYIGNVVNGAGLAMATNDAIALHGGASANFLDAAGRSQSWIAYRSRFWESSAKGSRTGSRIKPGVIESVVDFGCSGHLHLETPQAHISSVLVHGPSNVLSNGHGNFRNWTDVTNANSERYLKKPIFLLTFRNNELSYYNPTTPVSSLRQDSMADSTTTQPDLDPIAVADFHDTLKKSKRIVALIGAGLSVSSGLATFRGANGLWRNQDITQVASPAGFRHDPGLVWQFYTYRRHDALRAKPNPAHYALAELARRVPGFVALTQNVDNLSPRAGHSPSQLKELHGNLFALSCVDVVGCGYTERDNFEESLSPALDPSKDEERTIGSISPDEKPRASPVLLAGIARKHAQILGEKYEGNSPTTRDLTALKAPDQPASSNPVAVIRMSSGLERKDLPQCPKCKNNILRPAVVWFGEPLPVEVVEEAQALFDDPEAIDLFLTIGTTSKVWPAAGYAGMARKKGARVAVINTRAEDARHVRPDKDWVFVGDAAVVLPQLLKPVISESYEQVEKSRE</sequence>
<feature type="active site" description="Proton acceptor" evidence="9">
    <location>
        <position position="570"/>
    </location>
</feature>
<dbReference type="InterPro" id="IPR013815">
    <property type="entry name" value="ATP_grasp_subdomain_1"/>
</dbReference>
<dbReference type="PANTHER" id="PTHR11815:SF1">
    <property type="entry name" value="SUCCINATE--COA LIGASE [ADP-FORMING] SUBUNIT BETA, MITOCHONDRIAL"/>
    <property type="match status" value="1"/>
</dbReference>
<keyword evidence="4" id="KW-0436">Ligase</keyword>
<evidence type="ECO:0000259" key="12">
    <source>
        <dbReference type="PROSITE" id="PS50305"/>
    </source>
</evidence>
<evidence type="ECO:0000313" key="14">
    <source>
        <dbReference type="EMBL" id="KAK1479822.1"/>
    </source>
</evidence>
<feature type="binding site" evidence="9">
    <location>
        <position position="683"/>
    </location>
    <ligand>
        <name>Zn(2+)</name>
        <dbReference type="ChEBI" id="CHEBI:29105"/>
    </ligand>
</feature>
<feature type="domain" description="Deacetylase sirtuin-type" evidence="12">
    <location>
        <begin position="447"/>
        <end position="788"/>
    </location>
</feature>
<keyword evidence="7 10" id="KW-0067">ATP-binding</keyword>
<evidence type="ECO:0000259" key="13">
    <source>
        <dbReference type="PROSITE" id="PS50975"/>
    </source>
</evidence>
<reference evidence="14" key="1">
    <citation type="submission" date="2016-11" db="EMBL/GenBank/DDBJ databases">
        <title>The genome sequence of Colletotrichum cuscutae.</title>
        <authorList>
            <person name="Baroncelli R."/>
        </authorList>
    </citation>
    <scope>NUCLEOTIDE SEQUENCE</scope>
    <source>
        <strain evidence="14">IMI 304802</strain>
    </source>
</reference>
<dbReference type="Gene3D" id="3.30.1490.20">
    <property type="entry name" value="ATP-grasp fold, A domain"/>
    <property type="match status" value="1"/>
</dbReference>
<evidence type="ECO:0000256" key="7">
    <source>
        <dbReference type="ARBA" id="ARBA00022840"/>
    </source>
</evidence>
<evidence type="ECO:0000256" key="2">
    <source>
        <dbReference type="ARBA" id="ARBA00006924"/>
    </source>
</evidence>
<gene>
    <name evidence="14" type="ORF">CCUS01_00376</name>
</gene>
<accession>A0AAI9Y2U3</accession>
<dbReference type="GO" id="GO:0070403">
    <property type="term" value="F:NAD+ binding"/>
    <property type="evidence" value="ECO:0007669"/>
    <property type="project" value="InterPro"/>
</dbReference>
<feature type="binding site" evidence="9">
    <location>
        <position position="578"/>
    </location>
    <ligand>
        <name>Zn(2+)</name>
        <dbReference type="ChEBI" id="CHEBI:29105"/>
    </ligand>
</feature>
<evidence type="ECO:0000256" key="8">
    <source>
        <dbReference type="ARBA" id="ARBA00023027"/>
    </source>
</evidence>
<dbReference type="EMBL" id="MPDP01000112">
    <property type="protein sequence ID" value="KAK1479822.1"/>
    <property type="molecule type" value="Genomic_DNA"/>
</dbReference>
<dbReference type="PROSITE" id="PS01217">
    <property type="entry name" value="SUCCINYL_COA_LIG_3"/>
    <property type="match status" value="1"/>
</dbReference>
<feature type="domain" description="ATP-grasp" evidence="13">
    <location>
        <begin position="34"/>
        <end position="258"/>
    </location>
</feature>
<keyword evidence="5" id="KW-0808">Transferase</keyword>
<dbReference type="Gene3D" id="3.40.50.261">
    <property type="entry name" value="Succinyl-CoA synthetase domains"/>
    <property type="match status" value="1"/>
</dbReference>
<evidence type="ECO:0000256" key="4">
    <source>
        <dbReference type="ARBA" id="ARBA00022598"/>
    </source>
</evidence>
<dbReference type="PROSITE" id="PS50305">
    <property type="entry name" value="SIRTUIN"/>
    <property type="match status" value="1"/>
</dbReference>
<evidence type="ECO:0000256" key="1">
    <source>
        <dbReference type="ARBA" id="ARBA00005064"/>
    </source>
</evidence>
<dbReference type="GO" id="GO:0005524">
    <property type="term" value="F:ATP binding"/>
    <property type="evidence" value="ECO:0007669"/>
    <property type="project" value="UniProtKB-UniRule"/>
</dbReference>
<feature type="region of interest" description="Disordered" evidence="11">
    <location>
        <begin position="594"/>
        <end position="619"/>
    </location>
</feature>
<evidence type="ECO:0000313" key="15">
    <source>
        <dbReference type="Proteomes" id="UP001239213"/>
    </source>
</evidence>
<keyword evidence="3" id="KW-0816">Tricarboxylic acid cycle</keyword>
<evidence type="ECO:0000256" key="9">
    <source>
        <dbReference type="PROSITE-ProRule" id="PRU00236"/>
    </source>
</evidence>
<dbReference type="GO" id="GO:0046872">
    <property type="term" value="F:metal ion binding"/>
    <property type="evidence" value="ECO:0007669"/>
    <property type="project" value="UniProtKB-KW"/>
</dbReference>
<proteinExistence type="inferred from homology"/>
<evidence type="ECO:0000256" key="3">
    <source>
        <dbReference type="ARBA" id="ARBA00022532"/>
    </source>
</evidence>
<evidence type="ECO:0000256" key="6">
    <source>
        <dbReference type="ARBA" id="ARBA00022741"/>
    </source>
</evidence>
<dbReference type="InterPro" id="IPR017866">
    <property type="entry name" value="Succ-CoA_synthase_bsu_CS"/>
</dbReference>
<keyword evidence="6 10" id="KW-0547">Nucleotide-binding</keyword>
<dbReference type="GO" id="GO:0005739">
    <property type="term" value="C:mitochondrion"/>
    <property type="evidence" value="ECO:0007669"/>
    <property type="project" value="TreeGrafter"/>
</dbReference>
<dbReference type="AlphaFoldDB" id="A0AAI9Y2U3"/>
<dbReference type="InterPro" id="IPR029035">
    <property type="entry name" value="DHS-like_NAD/FAD-binding_dom"/>
</dbReference>
<dbReference type="Gene3D" id="3.30.470.20">
    <property type="entry name" value="ATP-grasp fold, B domain"/>
    <property type="match status" value="1"/>
</dbReference>
<dbReference type="Pfam" id="PF02146">
    <property type="entry name" value="SIR2"/>
    <property type="match status" value="2"/>
</dbReference>
<dbReference type="SUPFAM" id="SSF52467">
    <property type="entry name" value="DHS-like NAD/FAD-binding domain"/>
    <property type="match status" value="1"/>
</dbReference>
<comment type="caution">
    <text evidence="14">The sequence shown here is derived from an EMBL/GenBank/DDBJ whole genome shotgun (WGS) entry which is preliminary data.</text>
</comment>